<dbReference type="InterPro" id="IPR045851">
    <property type="entry name" value="AMP-bd_C_sf"/>
</dbReference>
<dbReference type="Gene3D" id="3.40.50.12780">
    <property type="entry name" value="N-terminal domain of ligase-like"/>
    <property type="match status" value="1"/>
</dbReference>
<protein>
    <submittedName>
        <fullName evidence="4">AMP-binding enzyme</fullName>
    </submittedName>
</protein>
<dbReference type="SUPFAM" id="SSF52777">
    <property type="entry name" value="CoA-dependent acyltransferases"/>
    <property type="match status" value="1"/>
</dbReference>
<dbReference type="SUPFAM" id="SSF47336">
    <property type="entry name" value="ACP-like"/>
    <property type="match status" value="1"/>
</dbReference>
<keyword evidence="2" id="KW-0597">Phosphoprotein</keyword>
<dbReference type="InterPro" id="IPR042099">
    <property type="entry name" value="ANL_N_sf"/>
</dbReference>
<proteinExistence type="predicted"/>
<feature type="non-terminal residue" evidence="4">
    <location>
        <position position="495"/>
    </location>
</feature>
<dbReference type="RefSeq" id="WP_146064131.1">
    <property type="nucleotide sequence ID" value="NZ_PRDW01000059.1"/>
</dbReference>
<dbReference type="FunFam" id="3.30.300.30:FF:000010">
    <property type="entry name" value="Enterobactin synthetase component F"/>
    <property type="match status" value="1"/>
</dbReference>
<name>A0A2P5K6D5_9BURK</name>
<accession>A0A2P5K6D5</accession>
<dbReference type="PROSITE" id="PS50075">
    <property type="entry name" value="CARRIER"/>
    <property type="match status" value="1"/>
</dbReference>
<evidence type="ECO:0000256" key="2">
    <source>
        <dbReference type="ARBA" id="ARBA00022553"/>
    </source>
</evidence>
<dbReference type="GO" id="GO:0072330">
    <property type="term" value="P:monocarboxylic acid biosynthetic process"/>
    <property type="evidence" value="ECO:0007669"/>
    <property type="project" value="UniProtKB-ARBA"/>
</dbReference>
<dbReference type="Pfam" id="PF00501">
    <property type="entry name" value="AMP-binding"/>
    <property type="match status" value="1"/>
</dbReference>
<feature type="non-terminal residue" evidence="4">
    <location>
        <position position="1"/>
    </location>
</feature>
<dbReference type="FunFam" id="1.10.1200.10:FF:000016">
    <property type="entry name" value="Non-ribosomal peptide synthase"/>
    <property type="match status" value="1"/>
</dbReference>
<dbReference type="InterPro" id="IPR009081">
    <property type="entry name" value="PP-bd_ACP"/>
</dbReference>
<evidence type="ECO:0000256" key="1">
    <source>
        <dbReference type="ARBA" id="ARBA00022450"/>
    </source>
</evidence>
<dbReference type="Pfam" id="PF13193">
    <property type="entry name" value="AMP-binding_C"/>
    <property type="match status" value="1"/>
</dbReference>
<dbReference type="InterPro" id="IPR020806">
    <property type="entry name" value="PKS_PP-bd"/>
</dbReference>
<sequence length="495" mass="54005">GRPIANTRVYLLDAHGQPVPLGAVGELYIGGVGVARGYLNRPALTDERFVPDPFSDDANERLYKTGDVARYLPDGNLEFVGRNDDQVKIRGFRIEPGEIKACLTAHPQVRDAVVLALGEGQDKRLVAYVQAEADEPLASTLRAQVAASLPEYMVPSAFVRLDAWPLTPNGKLDRRALPAPDDDAFAHQAYEAPQGELETTLATIWAELLGVERVGRHDSFFALGGHSLLAVRVMNRVRGLGADVPLATLFATPTLAAFAAALEAHWQQGADALPEITPVSREGSLPLSFAQQRLWFLAQLDGVSDTYHMPLALRVRGPLDRAAWQQALDALLARHEALRSTFVSVDGQPQVRLLPADTGVPLRWHDLRGVPDAQAQLARLRYEAAHAPLDLARGPLIHACGIQVADDEHVVLLTQHHIVSDGWSIGVLARELSALYAASVGAQADPLLPLAVQYPDYAAWQRQRLTGERLQAQSDYWRVTLADTPVRLALPTDRP</sequence>
<dbReference type="GO" id="GO:0003824">
    <property type="term" value="F:catalytic activity"/>
    <property type="evidence" value="ECO:0007669"/>
    <property type="project" value="InterPro"/>
</dbReference>
<dbReference type="Pfam" id="PF00668">
    <property type="entry name" value="Condensation"/>
    <property type="match status" value="1"/>
</dbReference>
<dbReference type="InterPro" id="IPR025110">
    <property type="entry name" value="AMP-bd_C"/>
</dbReference>
<dbReference type="Gene3D" id="3.30.559.30">
    <property type="entry name" value="Nonribosomal peptide synthetase, condensation domain"/>
    <property type="match status" value="1"/>
</dbReference>
<dbReference type="AlphaFoldDB" id="A0A2P5K6D5"/>
<gene>
    <name evidence="4" type="ORF">B0O95_1591</name>
</gene>
<evidence type="ECO:0000313" key="4">
    <source>
        <dbReference type="EMBL" id="PPB79837.1"/>
    </source>
</evidence>
<dbReference type="InterPro" id="IPR000873">
    <property type="entry name" value="AMP-dep_synth/lig_dom"/>
</dbReference>
<dbReference type="EMBL" id="PRDW01000059">
    <property type="protein sequence ID" value="PPB79837.1"/>
    <property type="molecule type" value="Genomic_DNA"/>
</dbReference>
<dbReference type="OrthoDB" id="6297021at2"/>
<dbReference type="InterPro" id="IPR036736">
    <property type="entry name" value="ACP-like_sf"/>
</dbReference>
<organism evidence="4 5">
    <name type="scientific">Mycetohabitans endofungorum</name>
    <dbReference type="NCBI Taxonomy" id="417203"/>
    <lineage>
        <taxon>Bacteria</taxon>
        <taxon>Pseudomonadati</taxon>
        <taxon>Pseudomonadota</taxon>
        <taxon>Betaproteobacteria</taxon>
        <taxon>Burkholderiales</taxon>
        <taxon>Burkholderiaceae</taxon>
        <taxon>Mycetohabitans</taxon>
    </lineage>
</organism>
<dbReference type="Pfam" id="PF00550">
    <property type="entry name" value="PP-binding"/>
    <property type="match status" value="1"/>
</dbReference>
<dbReference type="SUPFAM" id="SSF56801">
    <property type="entry name" value="Acetyl-CoA synthetase-like"/>
    <property type="match status" value="1"/>
</dbReference>
<dbReference type="InterPro" id="IPR023213">
    <property type="entry name" value="CAT-like_dom_sf"/>
</dbReference>
<dbReference type="Gene3D" id="1.10.1200.10">
    <property type="entry name" value="ACP-like"/>
    <property type="match status" value="1"/>
</dbReference>
<dbReference type="GO" id="GO:0044550">
    <property type="term" value="P:secondary metabolite biosynthetic process"/>
    <property type="evidence" value="ECO:0007669"/>
    <property type="project" value="TreeGrafter"/>
</dbReference>
<evidence type="ECO:0000259" key="3">
    <source>
        <dbReference type="PROSITE" id="PS50075"/>
    </source>
</evidence>
<dbReference type="GO" id="GO:0005737">
    <property type="term" value="C:cytoplasm"/>
    <property type="evidence" value="ECO:0007669"/>
    <property type="project" value="TreeGrafter"/>
</dbReference>
<evidence type="ECO:0000313" key="5">
    <source>
        <dbReference type="Proteomes" id="UP000243096"/>
    </source>
</evidence>
<dbReference type="CDD" id="cd19531">
    <property type="entry name" value="LCL_NRPS-like"/>
    <property type="match status" value="1"/>
</dbReference>
<dbReference type="GO" id="GO:0043041">
    <property type="term" value="P:amino acid activation for nonribosomal peptide biosynthetic process"/>
    <property type="evidence" value="ECO:0007669"/>
    <property type="project" value="TreeGrafter"/>
</dbReference>
<dbReference type="GO" id="GO:0031177">
    <property type="term" value="F:phosphopantetheine binding"/>
    <property type="evidence" value="ECO:0007669"/>
    <property type="project" value="InterPro"/>
</dbReference>
<dbReference type="SMART" id="SM00823">
    <property type="entry name" value="PKS_PP"/>
    <property type="match status" value="1"/>
</dbReference>
<dbReference type="PANTHER" id="PTHR45527">
    <property type="entry name" value="NONRIBOSOMAL PEPTIDE SYNTHETASE"/>
    <property type="match status" value="1"/>
</dbReference>
<dbReference type="Proteomes" id="UP000243096">
    <property type="component" value="Unassembled WGS sequence"/>
</dbReference>
<dbReference type="PANTHER" id="PTHR45527:SF1">
    <property type="entry name" value="FATTY ACID SYNTHASE"/>
    <property type="match status" value="1"/>
</dbReference>
<feature type="domain" description="Carrier" evidence="3">
    <location>
        <begin position="192"/>
        <end position="266"/>
    </location>
</feature>
<keyword evidence="1" id="KW-0596">Phosphopantetheine</keyword>
<dbReference type="Gene3D" id="3.30.300.30">
    <property type="match status" value="1"/>
</dbReference>
<dbReference type="Gene3D" id="3.30.559.10">
    <property type="entry name" value="Chloramphenicol acetyltransferase-like domain"/>
    <property type="match status" value="1"/>
</dbReference>
<comment type="caution">
    <text evidence="4">The sequence shown here is derived from an EMBL/GenBank/DDBJ whole genome shotgun (WGS) entry which is preliminary data.</text>
</comment>
<dbReference type="InterPro" id="IPR001242">
    <property type="entry name" value="Condensation_dom"/>
</dbReference>
<keyword evidence="5" id="KW-1185">Reference proteome</keyword>
<reference evidence="4 5" key="1">
    <citation type="submission" date="2018-01" db="EMBL/GenBank/DDBJ databases">
        <title>Genomic Encyclopedia of Type Strains, Phase III (KMG-III): the genomes of soil and plant-associated and newly described type strains.</title>
        <authorList>
            <person name="Whitman W."/>
        </authorList>
    </citation>
    <scope>NUCLEOTIDE SEQUENCE [LARGE SCALE GENOMIC DNA]</scope>
    <source>
        <strain evidence="4 5">HKI456</strain>
    </source>
</reference>